<evidence type="ECO:0000256" key="10">
    <source>
        <dbReference type="ARBA" id="ARBA00022984"/>
    </source>
</evidence>
<evidence type="ECO:0000256" key="8">
    <source>
        <dbReference type="ARBA" id="ARBA00022801"/>
    </source>
</evidence>
<dbReference type="Pfam" id="PF00905">
    <property type="entry name" value="Transpeptidase"/>
    <property type="match status" value="1"/>
</dbReference>
<dbReference type="FunFam" id="3.40.710.10:FF:000024">
    <property type="entry name" value="Penicillin-binding protein 2"/>
    <property type="match status" value="1"/>
</dbReference>
<comment type="subcellular location">
    <subcellularLocation>
        <location evidence="2">Cell membrane</location>
    </subcellularLocation>
    <subcellularLocation>
        <location evidence="1">Membrane</location>
        <topology evidence="1">Single-pass membrane protein</topology>
    </subcellularLocation>
</comment>
<dbReference type="KEGG" id="muh:HYN43_028625"/>
<dbReference type="GO" id="GO:0071555">
    <property type="term" value="P:cell wall organization"/>
    <property type="evidence" value="ECO:0007669"/>
    <property type="project" value="UniProtKB-KW"/>
</dbReference>
<keyword evidence="18" id="KW-1185">Reference proteome</keyword>
<dbReference type="InterPro" id="IPR050515">
    <property type="entry name" value="Beta-lactam/transpept"/>
</dbReference>
<organism evidence="17 18">
    <name type="scientific">Mucilaginibacter celer</name>
    <dbReference type="NCBI Taxonomy" id="2305508"/>
    <lineage>
        <taxon>Bacteria</taxon>
        <taxon>Pseudomonadati</taxon>
        <taxon>Bacteroidota</taxon>
        <taxon>Sphingobacteriia</taxon>
        <taxon>Sphingobacteriales</taxon>
        <taxon>Sphingobacteriaceae</taxon>
        <taxon>Mucilaginibacter</taxon>
    </lineage>
</organism>
<dbReference type="InterPro" id="IPR001460">
    <property type="entry name" value="PCN-bd_Tpept"/>
</dbReference>
<keyword evidence="12 14" id="KW-0472">Membrane</keyword>
<evidence type="ECO:0000256" key="6">
    <source>
        <dbReference type="ARBA" id="ARBA00022670"/>
    </source>
</evidence>
<evidence type="ECO:0000313" key="18">
    <source>
        <dbReference type="Proteomes" id="UP000270046"/>
    </source>
</evidence>
<dbReference type="GO" id="GO:0008658">
    <property type="term" value="F:penicillin binding"/>
    <property type="evidence" value="ECO:0007669"/>
    <property type="project" value="InterPro"/>
</dbReference>
<dbReference type="EMBL" id="CP032869">
    <property type="protein sequence ID" value="AYL98993.1"/>
    <property type="molecule type" value="Genomic_DNA"/>
</dbReference>
<dbReference type="PANTHER" id="PTHR30627">
    <property type="entry name" value="PEPTIDOGLYCAN D,D-TRANSPEPTIDASE"/>
    <property type="match status" value="1"/>
</dbReference>
<feature type="transmembrane region" description="Helical" evidence="14">
    <location>
        <begin position="9"/>
        <end position="28"/>
    </location>
</feature>
<dbReference type="InterPro" id="IPR017790">
    <property type="entry name" value="Penicillin-binding_protein_2"/>
</dbReference>
<dbReference type="GO" id="GO:0008360">
    <property type="term" value="P:regulation of cell shape"/>
    <property type="evidence" value="ECO:0007669"/>
    <property type="project" value="UniProtKB-KW"/>
</dbReference>
<evidence type="ECO:0000313" key="17">
    <source>
        <dbReference type="EMBL" id="AYL98993.1"/>
    </source>
</evidence>
<sequence>MNKFFERRYVITGIFLVIIFALLARLYYIQIVDDKYEIYANSNVRRTTILYPARGPILDRNGKILVQNEPIYDVMVNPKDVNRPFDTLLLCKMIGIDKEGFYKRFIKAQKQSPAKPFIFEKQLSVQLYAALQEKLFEFPGFSVVPRTIRTYPDSIAAQFLGFIGEVTDRDIKRSNNYYRLGDYIGVTGVEKAYENVLRGQRGVQVQMVDSKGIPKGSFANGALDTVPRSGERLTSSLDIDLQRLGEKLMQNKLGSIVAIEPSSGEILCYVSSPTYDPNLMVGRQRGNNLAAMYNNPYKPFFIRPIQAQYPPGSSFKPLSALIALQEGIISPNEIFYCTGNYRAGNRIVHCNHGEAHGSVNMARAVAESCNGYFSMVFQRIVDRYGVKNTEANFKAWRNNVMKFGLGARLDLDMPAESRGNVPTPLYYDNIYHNGGWRSSTIVALAIGQGELLATPLQMANLECTIANRGFFYKPHLIKAIGTENVIKKEYTEKNYVGIDSGYFEPVINGMQAVVENGTARRSKIPGIIMCGKTGTAQNPHGEDHSVFVAFAPRDNPKIAIAVVVENSGEGAHWAAPIASFIVEKYLTGKVTAREAGYTVDYFANANRLPDLALYAKDLMKERRRDSIRSAKLDSVKRFKADSIKKVKADSIKKARQETAGNNKAGSIISILTGRRARS</sequence>
<accession>A0A494W5C2</accession>
<dbReference type="SUPFAM" id="SSF56519">
    <property type="entry name" value="Penicillin binding protein dimerisation domain"/>
    <property type="match status" value="1"/>
</dbReference>
<keyword evidence="11 14" id="KW-1133">Transmembrane helix</keyword>
<dbReference type="OrthoDB" id="9766847at2"/>
<dbReference type="Gene3D" id="3.90.1310.10">
    <property type="entry name" value="Penicillin-binding protein 2a (Domain 2)"/>
    <property type="match status" value="1"/>
</dbReference>
<evidence type="ECO:0000256" key="14">
    <source>
        <dbReference type="SAM" id="Phobius"/>
    </source>
</evidence>
<name>A0A494W5C2_9SPHI</name>
<dbReference type="GO" id="GO:0006508">
    <property type="term" value="P:proteolysis"/>
    <property type="evidence" value="ECO:0007669"/>
    <property type="project" value="UniProtKB-KW"/>
</dbReference>
<dbReference type="RefSeq" id="WP_119407243.1">
    <property type="nucleotide sequence ID" value="NZ_CP032869.1"/>
</dbReference>
<keyword evidence="4" id="KW-0997">Cell inner membrane</keyword>
<dbReference type="Gene3D" id="3.40.710.10">
    <property type="entry name" value="DD-peptidase/beta-lactamase superfamily"/>
    <property type="match status" value="1"/>
</dbReference>
<dbReference type="GO" id="GO:0071972">
    <property type="term" value="F:peptidoglycan L,D-transpeptidase activity"/>
    <property type="evidence" value="ECO:0007669"/>
    <property type="project" value="TreeGrafter"/>
</dbReference>
<evidence type="ECO:0000259" key="16">
    <source>
        <dbReference type="Pfam" id="PF03717"/>
    </source>
</evidence>
<dbReference type="Pfam" id="PF03717">
    <property type="entry name" value="PBP_dimer"/>
    <property type="match status" value="1"/>
</dbReference>
<evidence type="ECO:0000256" key="3">
    <source>
        <dbReference type="ARBA" id="ARBA00022475"/>
    </source>
</evidence>
<evidence type="ECO:0000256" key="11">
    <source>
        <dbReference type="ARBA" id="ARBA00022989"/>
    </source>
</evidence>
<evidence type="ECO:0000256" key="9">
    <source>
        <dbReference type="ARBA" id="ARBA00022960"/>
    </source>
</evidence>
<evidence type="ECO:0000256" key="13">
    <source>
        <dbReference type="ARBA" id="ARBA00023316"/>
    </source>
</evidence>
<dbReference type="GO" id="GO:0009252">
    <property type="term" value="P:peptidoglycan biosynthetic process"/>
    <property type="evidence" value="ECO:0007669"/>
    <property type="project" value="UniProtKB-KW"/>
</dbReference>
<dbReference type="SUPFAM" id="SSF56601">
    <property type="entry name" value="beta-lactamase/transpeptidase-like"/>
    <property type="match status" value="1"/>
</dbReference>
<evidence type="ECO:0000256" key="12">
    <source>
        <dbReference type="ARBA" id="ARBA00023136"/>
    </source>
</evidence>
<dbReference type="PANTHER" id="PTHR30627:SF2">
    <property type="entry name" value="PEPTIDOGLYCAN D,D-TRANSPEPTIDASE MRDA"/>
    <property type="match status" value="1"/>
</dbReference>
<evidence type="ECO:0000259" key="15">
    <source>
        <dbReference type="Pfam" id="PF00905"/>
    </source>
</evidence>
<keyword evidence="13" id="KW-0961">Cell wall biogenesis/degradation</keyword>
<evidence type="ECO:0000256" key="7">
    <source>
        <dbReference type="ARBA" id="ARBA00022692"/>
    </source>
</evidence>
<keyword evidence="3" id="KW-1003">Cell membrane</keyword>
<dbReference type="InterPro" id="IPR036138">
    <property type="entry name" value="PBP_dimer_sf"/>
</dbReference>
<protein>
    <submittedName>
        <fullName evidence="17">Penicillin-binding protein 2</fullName>
    </submittedName>
</protein>
<dbReference type="AlphaFoldDB" id="A0A494W5C2"/>
<dbReference type="InterPro" id="IPR012338">
    <property type="entry name" value="Beta-lactam/transpept-like"/>
</dbReference>
<evidence type="ECO:0000256" key="1">
    <source>
        <dbReference type="ARBA" id="ARBA00004167"/>
    </source>
</evidence>
<keyword evidence="10" id="KW-0573">Peptidoglycan synthesis</keyword>
<feature type="domain" description="Penicillin-binding protein transpeptidase" evidence="15">
    <location>
        <begin position="254"/>
        <end position="581"/>
    </location>
</feature>
<evidence type="ECO:0000256" key="4">
    <source>
        <dbReference type="ARBA" id="ARBA00022519"/>
    </source>
</evidence>
<dbReference type="GO" id="GO:0005886">
    <property type="term" value="C:plasma membrane"/>
    <property type="evidence" value="ECO:0007669"/>
    <property type="project" value="UniProtKB-SubCell"/>
</dbReference>
<evidence type="ECO:0000256" key="2">
    <source>
        <dbReference type="ARBA" id="ARBA00004236"/>
    </source>
</evidence>
<dbReference type="Proteomes" id="UP000270046">
    <property type="component" value="Chromosome"/>
</dbReference>
<dbReference type="Gene3D" id="3.30.1390.30">
    <property type="entry name" value="Penicillin-binding protein 2a, domain 3"/>
    <property type="match status" value="1"/>
</dbReference>
<keyword evidence="9" id="KW-0133">Cell shape</keyword>
<keyword evidence="5" id="KW-0121">Carboxypeptidase</keyword>
<gene>
    <name evidence="17" type="primary">mrdA</name>
    <name evidence="17" type="ORF">HYN43_028625</name>
</gene>
<reference evidence="17 18" key="1">
    <citation type="submission" date="2018-10" db="EMBL/GenBank/DDBJ databases">
        <title>Genome sequencing of Mucilaginibacter sp. HYN0043.</title>
        <authorList>
            <person name="Kim M."/>
            <person name="Yi H."/>
        </authorList>
    </citation>
    <scope>NUCLEOTIDE SEQUENCE [LARGE SCALE GENOMIC DNA]</scope>
    <source>
        <strain evidence="17 18">HYN0043</strain>
    </source>
</reference>
<evidence type="ECO:0000256" key="5">
    <source>
        <dbReference type="ARBA" id="ARBA00022645"/>
    </source>
</evidence>
<proteinExistence type="predicted"/>
<feature type="domain" description="Penicillin-binding protein dimerisation" evidence="16">
    <location>
        <begin position="51"/>
        <end position="212"/>
    </location>
</feature>
<dbReference type="NCBIfam" id="TIGR03423">
    <property type="entry name" value="pbp2_mrdA"/>
    <property type="match status" value="1"/>
</dbReference>
<dbReference type="GO" id="GO:0009002">
    <property type="term" value="F:serine-type D-Ala-D-Ala carboxypeptidase activity"/>
    <property type="evidence" value="ECO:0007669"/>
    <property type="project" value="InterPro"/>
</dbReference>
<keyword evidence="8" id="KW-0378">Hydrolase</keyword>
<dbReference type="InterPro" id="IPR005311">
    <property type="entry name" value="PBP_dimer"/>
</dbReference>
<keyword evidence="6" id="KW-0645">Protease</keyword>
<keyword evidence="7 14" id="KW-0812">Transmembrane</keyword>